<dbReference type="HOGENOM" id="CLU_089358_1_1_0"/>
<feature type="binding site" evidence="8">
    <location>
        <position position="127"/>
    </location>
    <ligand>
        <name>(2S)-2-hydroxy-3-oxobutyl phosphate</name>
        <dbReference type="ChEBI" id="CHEBI:58830"/>
    </ligand>
</feature>
<dbReference type="GO" id="GO:0009349">
    <property type="term" value="C:riboflavin synthase complex"/>
    <property type="evidence" value="ECO:0007669"/>
    <property type="project" value="UniProtKB-UniRule"/>
</dbReference>
<dbReference type="KEGG" id="msv:Mesil_3465"/>
<dbReference type="GO" id="GO:0009231">
    <property type="term" value="P:riboflavin biosynthetic process"/>
    <property type="evidence" value="ECO:0007669"/>
    <property type="project" value="UniProtKB-UniRule"/>
</dbReference>
<evidence type="ECO:0000313" key="10">
    <source>
        <dbReference type="Proteomes" id="UP000001916"/>
    </source>
</evidence>
<reference evidence="9 10" key="1">
    <citation type="journal article" date="2010" name="Stand. Genomic Sci.">
        <title>Complete genome sequence of Meiothermus silvanus type strain (VI-R2).</title>
        <authorList>
            <person name="Sikorski J."/>
            <person name="Tindall B.J."/>
            <person name="Lowry S."/>
            <person name="Lucas S."/>
            <person name="Nolan M."/>
            <person name="Copeland A."/>
            <person name="Glavina Del Rio T."/>
            <person name="Tice H."/>
            <person name="Cheng J.F."/>
            <person name="Han C."/>
            <person name="Pitluck S."/>
            <person name="Liolios K."/>
            <person name="Ivanova N."/>
            <person name="Mavromatis K."/>
            <person name="Mikhailova N."/>
            <person name="Pati A."/>
            <person name="Goodwin L."/>
            <person name="Chen A."/>
            <person name="Palaniappan K."/>
            <person name="Land M."/>
            <person name="Hauser L."/>
            <person name="Chang Y.J."/>
            <person name="Jeffries C.D."/>
            <person name="Rohde M."/>
            <person name="Goker M."/>
            <person name="Woyke T."/>
            <person name="Bristow J."/>
            <person name="Eisen J.A."/>
            <person name="Markowitz V."/>
            <person name="Hugenholtz P."/>
            <person name="Kyrpides N.C."/>
            <person name="Klenk H.P."/>
            <person name="Lapidus A."/>
        </authorList>
    </citation>
    <scope>NUCLEOTIDE SEQUENCE [LARGE SCALE GENOMIC DNA]</scope>
    <source>
        <strain evidence="10">ATCC 700542 / DSM 9946 / VI-R2</strain>
        <plasmid evidence="10">Plasmid pMESIL01</plasmid>
    </source>
</reference>
<evidence type="ECO:0000313" key="9">
    <source>
        <dbReference type="EMBL" id="ADH65272.1"/>
    </source>
</evidence>
<dbReference type="RefSeq" id="WP_013159752.1">
    <property type="nucleotide sequence ID" value="NC_014213.1"/>
</dbReference>
<evidence type="ECO:0000256" key="8">
    <source>
        <dbReference type="HAMAP-Rule" id="MF_00178"/>
    </source>
</evidence>
<dbReference type="OrthoDB" id="9809709at2"/>
<dbReference type="GO" id="GO:0005829">
    <property type="term" value="C:cytosol"/>
    <property type="evidence" value="ECO:0007669"/>
    <property type="project" value="TreeGrafter"/>
</dbReference>
<protein>
    <recommendedName>
        <fullName evidence="7 8">6,7-dimethyl-8-ribityllumazine synthase</fullName>
        <shortName evidence="8">DMRL synthase</shortName>
        <shortName evidence="8">LS</shortName>
        <shortName evidence="8">Lumazine synthase</shortName>
        <ecNumber evidence="3 8">2.5.1.78</ecNumber>
    </recommendedName>
</protein>
<dbReference type="EC" id="2.5.1.78" evidence="3 8"/>
<name>D7BJB6_ALLS1</name>
<dbReference type="AlphaFoldDB" id="D7BJB6"/>
<dbReference type="GO" id="GO:0000906">
    <property type="term" value="F:6,7-dimethyl-8-ribityllumazine synthase activity"/>
    <property type="evidence" value="ECO:0007669"/>
    <property type="project" value="UniProtKB-UniRule"/>
</dbReference>
<keyword evidence="4 8" id="KW-0686">Riboflavin biosynthesis</keyword>
<dbReference type="eggNOG" id="COG0054">
    <property type="taxonomic scope" value="Bacteria"/>
</dbReference>
<dbReference type="PANTHER" id="PTHR21058">
    <property type="entry name" value="6,7-DIMETHYL-8-RIBITYLLUMAZINE SYNTHASE DMRL SYNTHASE LUMAZINE SYNTHASE"/>
    <property type="match status" value="1"/>
</dbReference>
<dbReference type="InterPro" id="IPR036467">
    <property type="entry name" value="LS/RS_sf"/>
</dbReference>
<comment type="similarity">
    <text evidence="2 8">Belongs to the DMRL synthase family.</text>
</comment>
<keyword evidence="10" id="KW-1185">Reference proteome</keyword>
<dbReference type="Pfam" id="PF00885">
    <property type="entry name" value="DMRL_synthase"/>
    <property type="match status" value="1"/>
</dbReference>
<organism evidence="9 10">
    <name type="scientific">Allomeiothermus silvanus (strain ATCC 700542 / DSM 9946 / NBRC 106475 / NCIMB 13440 / VI-R2)</name>
    <name type="common">Thermus silvanus</name>
    <dbReference type="NCBI Taxonomy" id="526227"/>
    <lineage>
        <taxon>Bacteria</taxon>
        <taxon>Thermotogati</taxon>
        <taxon>Deinococcota</taxon>
        <taxon>Deinococci</taxon>
        <taxon>Thermales</taxon>
        <taxon>Thermaceae</taxon>
        <taxon>Allomeiothermus</taxon>
    </lineage>
</organism>
<feature type="binding site" evidence="8">
    <location>
        <begin position="80"/>
        <end position="82"/>
    </location>
    <ligand>
        <name>5-amino-6-(D-ribitylamino)uracil</name>
        <dbReference type="ChEBI" id="CHEBI:15934"/>
    </ligand>
</feature>
<evidence type="ECO:0000256" key="4">
    <source>
        <dbReference type="ARBA" id="ARBA00022619"/>
    </source>
</evidence>
<feature type="binding site" evidence="8">
    <location>
        <position position="22"/>
    </location>
    <ligand>
        <name>5-amino-6-(D-ribitylamino)uracil</name>
        <dbReference type="ChEBI" id="CHEBI:15934"/>
    </ligand>
</feature>
<dbReference type="EMBL" id="CP002043">
    <property type="protein sequence ID" value="ADH65272.1"/>
    <property type="molecule type" value="Genomic_DNA"/>
</dbReference>
<comment type="function">
    <text evidence="8">Catalyzes the formation of 6,7-dimethyl-8-ribityllumazine by condensation of 5-amino-6-(D-ribitylamino)uracil with 3,4-dihydroxy-2-butanone 4-phosphate. This is the penultimate step in the biosynthesis of riboflavin.</text>
</comment>
<evidence type="ECO:0000256" key="2">
    <source>
        <dbReference type="ARBA" id="ARBA00007424"/>
    </source>
</evidence>
<dbReference type="UniPathway" id="UPA00275">
    <property type="reaction ID" value="UER00404"/>
</dbReference>
<comment type="catalytic activity">
    <reaction evidence="6 8">
        <text>(2S)-2-hydroxy-3-oxobutyl phosphate + 5-amino-6-(D-ribitylamino)uracil = 6,7-dimethyl-8-(1-D-ribityl)lumazine + phosphate + 2 H2O + H(+)</text>
        <dbReference type="Rhea" id="RHEA:26152"/>
        <dbReference type="ChEBI" id="CHEBI:15377"/>
        <dbReference type="ChEBI" id="CHEBI:15378"/>
        <dbReference type="ChEBI" id="CHEBI:15934"/>
        <dbReference type="ChEBI" id="CHEBI:43474"/>
        <dbReference type="ChEBI" id="CHEBI:58201"/>
        <dbReference type="ChEBI" id="CHEBI:58830"/>
        <dbReference type="EC" id="2.5.1.78"/>
    </reaction>
</comment>
<dbReference type="Gene3D" id="3.40.50.960">
    <property type="entry name" value="Lumazine/riboflavin synthase"/>
    <property type="match status" value="1"/>
</dbReference>
<evidence type="ECO:0000256" key="6">
    <source>
        <dbReference type="ARBA" id="ARBA00048785"/>
    </source>
</evidence>
<evidence type="ECO:0000256" key="3">
    <source>
        <dbReference type="ARBA" id="ARBA00012664"/>
    </source>
</evidence>
<dbReference type="CDD" id="cd09209">
    <property type="entry name" value="Lumazine_synthase-I"/>
    <property type="match status" value="1"/>
</dbReference>
<comment type="pathway">
    <text evidence="1 8">Cofactor biosynthesis; riboflavin biosynthesis; riboflavin from 2-hydroxy-3-oxobutyl phosphate and 5-amino-6-(D-ribitylamino)uracil: step 1/2.</text>
</comment>
<proteinExistence type="inferred from homology"/>
<dbReference type="PANTHER" id="PTHR21058:SF0">
    <property type="entry name" value="6,7-DIMETHYL-8-RIBITYLLUMAZINE SYNTHASE"/>
    <property type="match status" value="1"/>
</dbReference>
<dbReference type="FunFam" id="3.40.50.960:FF:000001">
    <property type="entry name" value="6,7-dimethyl-8-ribityllumazine synthase"/>
    <property type="match status" value="1"/>
</dbReference>
<keyword evidence="9" id="KW-0614">Plasmid</keyword>
<dbReference type="SUPFAM" id="SSF52121">
    <property type="entry name" value="Lumazine synthase"/>
    <property type="match status" value="1"/>
</dbReference>
<evidence type="ECO:0000256" key="7">
    <source>
        <dbReference type="ARBA" id="ARBA00072606"/>
    </source>
</evidence>
<dbReference type="Proteomes" id="UP000001916">
    <property type="component" value="Plasmid pMESIL01"/>
</dbReference>
<keyword evidence="5 8" id="KW-0808">Transferase</keyword>
<gene>
    <name evidence="8" type="primary">ribH</name>
    <name evidence="9" type="ORF">Mesil_3465</name>
</gene>
<evidence type="ECO:0000256" key="1">
    <source>
        <dbReference type="ARBA" id="ARBA00004917"/>
    </source>
</evidence>
<dbReference type="InterPro" id="IPR034964">
    <property type="entry name" value="LS"/>
</dbReference>
<dbReference type="InterPro" id="IPR002180">
    <property type="entry name" value="LS/RS"/>
</dbReference>
<dbReference type="HAMAP" id="MF_00178">
    <property type="entry name" value="Lumazine_synth"/>
    <property type="match status" value="1"/>
</dbReference>
<feature type="binding site" evidence="8">
    <location>
        <begin position="85"/>
        <end position="86"/>
    </location>
    <ligand>
        <name>(2S)-2-hydroxy-3-oxobutyl phosphate</name>
        <dbReference type="ChEBI" id="CHEBI:58830"/>
    </ligand>
</feature>
<feature type="binding site" evidence="8">
    <location>
        <position position="113"/>
    </location>
    <ligand>
        <name>5-amino-6-(D-ribitylamino)uracil</name>
        <dbReference type="ChEBI" id="CHEBI:15934"/>
    </ligand>
</feature>
<geneLocation type="plasmid" evidence="9 10">
    <name>pMESIL01</name>
</geneLocation>
<feature type="active site" description="Proton donor" evidence="8">
    <location>
        <position position="88"/>
    </location>
</feature>
<feature type="binding site" evidence="8">
    <location>
        <begin position="56"/>
        <end position="58"/>
    </location>
    <ligand>
        <name>5-amino-6-(D-ribitylamino)uracil</name>
        <dbReference type="ChEBI" id="CHEBI:15934"/>
    </ligand>
</feature>
<dbReference type="NCBIfam" id="TIGR00114">
    <property type="entry name" value="lumazine-synth"/>
    <property type="match status" value="1"/>
</dbReference>
<accession>D7BJB6</accession>
<evidence type="ECO:0000256" key="5">
    <source>
        <dbReference type="ARBA" id="ARBA00022679"/>
    </source>
</evidence>
<sequence>MREYEGKLIGTGMRFGLVVSRWNDLVTRRLLEGAVGALRAHGVEEEALEVAWVPGSFELPLLARQMARSGRYEAVIALGCLIRGATDHYSLIAAAVTHALQHTMLQSDIPIAFGVLTTDTLEQALERAGTKAGNKGAEAALAALEVANLMKAYRGG</sequence>